<organism evidence="2 3">
    <name type="scientific">Hazenella coriacea</name>
    <dbReference type="NCBI Taxonomy" id="1179467"/>
    <lineage>
        <taxon>Bacteria</taxon>
        <taxon>Bacillati</taxon>
        <taxon>Bacillota</taxon>
        <taxon>Bacilli</taxon>
        <taxon>Bacillales</taxon>
        <taxon>Thermoactinomycetaceae</taxon>
        <taxon>Hazenella</taxon>
    </lineage>
</organism>
<keyword evidence="2" id="KW-0808">Transferase</keyword>
<dbReference type="CDD" id="cd02440">
    <property type="entry name" value="AdoMet_MTases"/>
    <property type="match status" value="1"/>
</dbReference>
<reference evidence="2 3" key="1">
    <citation type="submission" date="2019-03" db="EMBL/GenBank/DDBJ databases">
        <title>Genomic Encyclopedia of Type Strains, Phase IV (KMG-IV): sequencing the most valuable type-strain genomes for metagenomic binning, comparative biology and taxonomic classification.</title>
        <authorList>
            <person name="Goeker M."/>
        </authorList>
    </citation>
    <scope>NUCLEOTIDE SEQUENCE [LARGE SCALE GENOMIC DNA]</scope>
    <source>
        <strain evidence="2 3">DSM 45707</strain>
    </source>
</reference>
<dbReference type="InterPro" id="IPR029063">
    <property type="entry name" value="SAM-dependent_MTases_sf"/>
</dbReference>
<keyword evidence="3" id="KW-1185">Reference proteome</keyword>
<dbReference type="Gene3D" id="2.20.25.110">
    <property type="entry name" value="S-adenosyl-L-methionine-dependent methyltransferases"/>
    <property type="match status" value="1"/>
</dbReference>
<comment type="caution">
    <text evidence="2">The sequence shown here is derived from an EMBL/GenBank/DDBJ whole genome shotgun (WGS) entry which is preliminary data.</text>
</comment>
<dbReference type="GO" id="GO:0008168">
    <property type="term" value="F:methyltransferase activity"/>
    <property type="evidence" value="ECO:0007669"/>
    <property type="project" value="UniProtKB-KW"/>
</dbReference>
<evidence type="ECO:0000313" key="2">
    <source>
        <dbReference type="EMBL" id="TCS96920.1"/>
    </source>
</evidence>
<dbReference type="PANTHER" id="PTHR43591:SF110">
    <property type="entry name" value="RHODANESE DOMAIN-CONTAINING PROTEIN"/>
    <property type="match status" value="1"/>
</dbReference>
<proteinExistence type="predicted"/>
<accession>A0A4R3LCB9</accession>
<name>A0A4R3LCB9_9BACL</name>
<dbReference type="PANTHER" id="PTHR43591">
    <property type="entry name" value="METHYLTRANSFERASE"/>
    <property type="match status" value="1"/>
</dbReference>
<evidence type="ECO:0000259" key="1">
    <source>
        <dbReference type="Pfam" id="PF13649"/>
    </source>
</evidence>
<dbReference type="AlphaFoldDB" id="A0A4R3LCB9"/>
<gene>
    <name evidence="2" type="ORF">EDD58_101567</name>
</gene>
<dbReference type="GO" id="GO:0032259">
    <property type="term" value="P:methylation"/>
    <property type="evidence" value="ECO:0007669"/>
    <property type="project" value="UniProtKB-KW"/>
</dbReference>
<dbReference type="OrthoDB" id="9811589at2"/>
<dbReference type="InterPro" id="IPR041698">
    <property type="entry name" value="Methyltransf_25"/>
</dbReference>
<dbReference type="SUPFAM" id="SSF53335">
    <property type="entry name" value="S-adenosyl-L-methionine-dependent methyltransferases"/>
    <property type="match status" value="1"/>
</dbReference>
<sequence>MHWYEESFGEDYLLVYRHRTSQSASLEVEQIIDWLNLSSDDLILDLCCGTGRHSRALVKKHLHVVGLDLSTTLLTHAVQETKQAGLSIPFIHGDMRQLPFVNQSFDVVVNLFTSFGYFTKDEDNLKVLTEIARILKPTGRLIIDYMNHQAVKENLVPQSERKENGVQILEQREVQGDYVFKRITISDSHGERKYVERVKMYTLEQMMDLFKQAGLNITHTYGDFKGSPYHQQSDRMIFQGCVE</sequence>
<dbReference type="Gene3D" id="3.40.50.150">
    <property type="entry name" value="Vaccinia Virus protein VP39"/>
    <property type="match status" value="1"/>
</dbReference>
<dbReference type="RefSeq" id="WP_131923295.1">
    <property type="nucleotide sequence ID" value="NZ_SMAG01000001.1"/>
</dbReference>
<dbReference type="EMBL" id="SMAG01000001">
    <property type="protein sequence ID" value="TCS96920.1"/>
    <property type="molecule type" value="Genomic_DNA"/>
</dbReference>
<dbReference type="Pfam" id="PF13649">
    <property type="entry name" value="Methyltransf_25"/>
    <property type="match status" value="1"/>
</dbReference>
<evidence type="ECO:0000313" key="3">
    <source>
        <dbReference type="Proteomes" id="UP000294937"/>
    </source>
</evidence>
<feature type="domain" description="Methyltransferase" evidence="1">
    <location>
        <begin position="43"/>
        <end position="139"/>
    </location>
</feature>
<protein>
    <submittedName>
        <fullName evidence="2">Methyltransferase family protein</fullName>
    </submittedName>
</protein>
<dbReference type="Proteomes" id="UP000294937">
    <property type="component" value="Unassembled WGS sequence"/>
</dbReference>
<keyword evidence="2" id="KW-0489">Methyltransferase</keyword>